<proteinExistence type="predicted"/>
<dbReference type="Gene3D" id="3.30.750.140">
    <property type="match status" value="1"/>
</dbReference>
<name>A0A161PT96_9FIRM</name>
<dbReference type="InterPro" id="IPR021136">
    <property type="entry name" value="Flagellar_hook_control-like_C"/>
</dbReference>
<sequence>MDKTVVCINCNPNKQKINPVSLKIDKIKSNNSKFFNKLMEVELKQKIGLINEESEINGQEENILWMLLSSYYLNFFPEASKGQDINIIQDEVKIPENITHLQLNSEDEGKEIEEKIWLLLKDIISDCKTKKDFDEKFNRFLDILGVEDVEKAAIKEKFNEYVHKESLGFLEKMSREKSERDGPVEITPGYHDKLEFTDSSDKNNVIKILKEIFPGSSNYRKIFSEDLRIEESTVLPVLSKEDIGILTTSLEPVNKDEILVRGEKDKIDSNFFEELIEKISVIAKDKSKELHIRLKPDHLGEMIIKVINEEKNLKAQIFVENPFVRKDLEAGLNNLKSQIVKRGFEDVNIELVNIKNEMGFYNDFSGRGRDWFYKATKHKNNFKIEDTKEPFDVTGITKGSKNLYFWSLSQSNIDYFV</sequence>
<organism evidence="2 3">
    <name type="scientific">Thermovenabulum gondwanense</name>
    <dbReference type="NCBI Taxonomy" id="520767"/>
    <lineage>
        <taxon>Bacteria</taxon>
        <taxon>Bacillati</taxon>
        <taxon>Bacillota</taxon>
        <taxon>Clostridia</taxon>
        <taxon>Thermosediminibacterales</taxon>
        <taxon>Thermosediminibacteraceae</taxon>
        <taxon>Thermovenabulum</taxon>
    </lineage>
</organism>
<feature type="domain" description="Flagellar hook-length control protein-like C-terminal" evidence="1">
    <location>
        <begin position="279"/>
        <end position="350"/>
    </location>
</feature>
<evidence type="ECO:0000259" key="1">
    <source>
        <dbReference type="Pfam" id="PF02120"/>
    </source>
</evidence>
<dbReference type="InterPro" id="IPR038610">
    <property type="entry name" value="FliK-like_C_sf"/>
</dbReference>
<protein>
    <recommendedName>
        <fullName evidence="1">Flagellar hook-length control protein-like C-terminal domain-containing protein</fullName>
    </recommendedName>
</protein>
<dbReference type="RefSeq" id="WP_068749113.1">
    <property type="nucleotide sequence ID" value="NZ_LOHZ01000042.1"/>
</dbReference>
<evidence type="ECO:0000313" key="3">
    <source>
        <dbReference type="Proteomes" id="UP000075737"/>
    </source>
</evidence>
<dbReference type="OrthoDB" id="1676929at2"/>
<dbReference type="Proteomes" id="UP000075737">
    <property type="component" value="Unassembled WGS sequence"/>
</dbReference>
<comment type="caution">
    <text evidence="2">The sequence shown here is derived from an EMBL/GenBank/DDBJ whole genome shotgun (WGS) entry which is preliminary data.</text>
</comment>
<accession>A0A161PT96</accession>
<dbReference type="AlphaFoldDB" id="A0A161PT96"/>
<dbReference type="CDD" id="cd17470">
    <property type="entry name" value="T3SS_Flik_C"/>
    <property type="match status" value="1"/>
</dbReference>
<dbReference type="STRING" id="520767.ATZ99_20210"/>
<dbReference type="Pfam" id="PF02120">
    <property type="entry name" value="Flg_hook"/>
    <property type="match status" value="1"/>
</dbReference>
<gene>
    <name evidence="2" type="ORF">ATZ99_20210</name>
</gene>
<dbReference type="EMBL" id="LOHZ01000042">
    <property type="protein sequence ID" value="KYO64585.1"/>
    <property type="molecule type" value="Genomic_DNA"/>
</dbReference>
<keyword evidence="3" id="KW-1185">Reference proteome</keyword>
<evidence type="ECO:0000313" key="2">
    <source>
        <dbReference type="EMBL" id="KYO64585.1"/>
    </source>
</evidence>
<reference evidence="2 3" key="1">
    <citation type="submission" date="2015-12" db="EMBL/GenBank/DDBJ databases">
        <title>Draft genome of Thermovenabulum gondwanense isolated from a red thermophilic microbial mat colonisisng an outflow channel of a bore well.</title>
        <authorList>
            <person name="Patel B.K."/>
        </authorList>
    </citation>
    <scope>NUCLEOTIDE SEQUENCE [LARGE SCALE GENOMIC DNA]</scope>
    <source>
        <strain evidence="2 3">R270</strain>
    </source>
</reference>